<keyword evidence="6" id="KW-1185">Reference proteome</keyword>
<dbReference type="STRING" id="1262450.S3CDC0"/>
<feature type="region of interest" description="Disordered" evidence="2">
    <location>
        <begin position="164"/>
        <end position="230"/>
    </location>
</feature>
<dbReference type="PANTHER" id="PTHR31138:SF1">
    <property type="entry name" value="PDZ DOMAIN-CONTAINING PROTEIN"/>
    <property type="match status" value="1"/>
</dbReference>
<dbReference type="InterPro" id="IPR027842">
    <property type="entry name" value="HAM1-like_C"/>
</dbReference>
<protein>
    <recommendedName>
        <fullName evidence="7">Bactericidal permeability-increasing protein</fullName>
    </recommendedName>
</protein>
<feature type="coiled-coil region" evidence="1">
    <location>
        <begin position="684"/>
        <end position="711"/>
    </location>
</feature>
<dbReference type="Gene3D" id="3.15.10.10">
    <property type="entry name" value="Bactericidal permeability-increasing protein, domain 1"/>
    <property type="match status" value="1"/>
</dbReference>
<feature type="domain" description="HAM1-like C-terminal" evidence="3">
    <location>
        <begin position="597"/>
        <end position="763"/>
    </location>
</feature>
<evidence type="ECO:0008006" key="7">
    <source>
        <dbReference type="Google" id="ProtNLM"/>
    </source>
</evidence>
<dbReference type="InterPro" id="IPR045967">
    <property type="entry name" value="HAM1-like_N"/>
</dbReference>
<evidence type="ECO:0000259" key="3">
    <source>
        <dbReference type="Pfam" id="PF14613"/>
    </source>
</evidence>
<dbReference type="Pfam" id="PF19343">
    <property type="entry name" value="HAM1_N"/>
    <property type="match status" value="1"/>
</dbReference>
<accession>S3CDC0</accession>
<dbReference type="OMA" id="NTWHEAP"/>
<sequence>MTGVNRPTNVRARDADIDQKLQLFGIATAFSNGKMPANDQIDATLNSFIASKALSNPSSKLSSEGRALVGDVREVVEQAKQLVLSKNEGNLLQEFIYKTSKTDLKSINASGGPVTKDDAKQDGQNALEGIKTLGKLLVTNGQFRKLLKDASILLRDMGADSATKIASKTRPSEEELSQVDEPAPDHTWHDLPTKEEIKKRTDDYKKRGQSVYQKKKKQAEEGADASELAEPVDPAIESAQNKTAEYRDRTKNYLETKVPKERQDQAIMRLKKMIIECQQNPDYQKAIQTLLGLAEKYHGHAKTTTANSSGAVKEGRSRLASAEADLKLLIERFANGTSTDNLWSSINSIYKAADSDAELSGWFKNLDVYIRRCLQEDGYILQESSTTEWNKLSEQGKYFIKDKYKTQFDGVSNEVKFLGEQFDKDPQNRAFGNSVQKLFKNLGSDANGKIAFKPHLLKDITNVVLPSALESLHYVPIPRIEYSDKQVDAVIENLVIESDNLTPNVFEIYNNNYVSWGRKLGRVGKNKHAIEVNVSGIQMDMRNVSYYVRRKQGFPSITDLGIISILLGGQGFGFKLGLSTADASSRNHFFKVDKVDVDIDHLKLTLHKSSHKLLFALVKPLLLRSLRPVLKKVLEKAIRDNFNEWDATLYSIKQDADRSATVSKSVDADAAVPNSYNRFFDAAKTRYNANKEKKKKEAEAKKAKADDKKLNIAYTKDDSIFPSIVLPGGFTTRASEYKALGQQGEGWKSPVFTIGKAGASNNLAKAPLIEKKLAGAANGTTGTNGANVVNGNGVAGGNYLNGNGIAGTNIGTNGAHTANGTNGAGYI</sequence>
<evidence type="ECO:0000313" key="6">
    <source>
        <dbReference type="Proteomes" id="UP000016923"/>
    </source>
</evidence>
<proteinExistence type="predicted"/>
<reference evidence="5 6" key="1">
    <citation type="journal article" date="2013" name="BMC Genomics">
        <title>The genome and transcriptome of the pine saprophyte Ophiostoma piceae, and a comparison with the bark beetle-associated pine pathogen Grosmannia clavigera.</title>
        <authorList>
            <person name="Haridas S."/>
            <person name="Wang Y."/>
            <person name="Lim L."/>
            <person name="Massoumi Alamouti S."/>
            <person name="Jackman S."/>
            <person name="Docking R."/>
            <person name="Robertson G."/>
            <person name="Birol I."/>
            <person name="Bohlmann J."/>
            <person name="Breuil C."/>
        </authorList>
    </citation>
    <scope>NUCLEOTIDE SEQUENCE [LARGE SCALE GENOMIC DNA]</scope>
    <source>
        <strain evidence="5 6">UAMH 11346</strain>
    </source>
</reference>
<evidence type="ECO:0000256" key="2">
    <source>
        <dbReference type="SAM" id="MobiDB-lite"/>
    </source>
</evidence>
<feature type="compositionally biased region" description="Basic and acidic residues" evidence="2">
    <location>
        <begin position="183"/>
        <end position="206"/>
    </location>
</feature>
<name>S3CDC0_OPHP1</name>
<dbReference type="eggNOG" id="ENOG502QYDH">
    <property type="taxonomic scope" value="Eukaryota"/>
</dbReference>
<evidence type="ECO:0000313" key="5">
    <source>
        <dbReference type="EMBL" id="EPE04283.1"/>
    </source>
</evidence>
<dbReference type="AlphaFoldDB" id="S3CDC0"/>
<evidence type="ECO:0000259" key="4">
    <source>
        <dbReference type="Pfam" id="PF19343"/>
    </source>
</evidence>
<dbReference type="PANTHER" id="PTHR31138">
    <property type="entry name" value="CHROMOSOME 19, WHOLE GENOME SHOTGUN SEQUENCE"/>
    <property type="match status" value="1"/>
</dbReference>
<keyword evidence="1" id="KW-0175">Coiled coil</keyword>
<organism evidence="5 6">
    <name type="scientific">Ophiostoma piceae (strain UAMH 11346)</name>
    <name type="common">Sap stain fungus</name>
    <dbReference type="NCBI Taxonomy" id="1262450"/>
    <lineage>
        <taxon>Eukaryota</taxon>
        <taxon>Fungi</taxon>
        <taxon>Dikarya</taxon>
        <taxon>Ascomycota</taxon>
        <taxon>Pezizomycotina</taxon>
        <taxon>Sordariomycetes</taxon>
        <taxon>Sordariomycetidae</taxon>
        <taxon>Ophiostomatales</taxon>
        <taxon>Ophiostomataceae</taxon>
        <taxon>Ophiostoma</taxon>
    </lineage>
</organism>
<gene>
    <name evidence="5" type="ORF">F503_01287</name>
</gene>
<dbReference type="OrthoDB" id="19394at2759"/>
<dbReference type="VEuPathDB" id="FungiDB:F503_01287"/>
<feature type="domain" description="HAM1-like N-terminal" evidence="4">
    <location>
        <begin position="215"/>
        <end position="583"/>
    </location>
</feature>
<evidence type="ECO:0000256" key="1">
    <source>
        <dbReference type="SAM" id="Coils"/>
    </source>
</evidence>
<dbReference type="EMBL" id="KE148161">
    <property type="protein sequence ID" value="EPE04283.1"/>
    <property type="molecule type" value="Genomic_DNA"/>
</dbReference>
<dbReference type="HOGENOM" id="CLU_007183_1_0_1"/>
<dbReference type="Pfam" id="PF14613">
    <property type="entry name" value="HAM1_C"/>
    <property type="match status" value="1"/>
</dbReference>
<dbReference type="Proteomes" id="UP000016923">
    <property type="component" value="Unassembled WGS sequence"/>
</dbReference>